<dbReference type="GO" id="GO:0003690">
    <property type="term" value="F:double-stranded DNA binding"/>
    <property type="evidence" value="ECO:0007669"/>
    <property type="project" value="TreeGrafter"/>
</dbReference>
<dbReference type="Pfam" id="PF13671">
    <property type="entry name" value="AAA_33"/>
    <property type="match status" value="1"/>
</dbReference>
<dbReference type="SUPFAM" id="SSF52540">
    <property type="entry name" value="P-loop containing nucleoside triphosphate hydrolases"/>
    <property type="match status" value="1"/>
</dbReference>
<dbReference type="GO" id="GO:0046403">
    <property type="term" value="F:polynucleotide 3'-phosphatase activity"/>
    <property type="evidence" value="ECO:0007669"/>
    <property type="project" value="TreeGrafter"/>
</dbReference>
<dbReference type="GO" id="GO:0046404">
    <property type="term" value="F:ATP-dependent polydeoxyribonucleotide 5'-hydroxyl-kinase activity"/>
    <property type="evidence" value="ECO:0007669"/>
    <property type="project" value="TreeGrafter"/>
</dbReference>
<gene>
    <name evidence="1" type="ORF">ET418_04660</name>
</gene>
<dbReference type="GO" id="GO:0005524">
    <property type="term" value="F:ATP binding"/>
    <property type="evidence" value="ECO:0007669"/>
    <property type="project" value="UniProtKB-KW"/>
</dbReference>
<dbReference type="Gene3D" id="3.40.50.300">
    <property type="entry name" value="P-loop containing nucleotide triphosphate hydrolases"/>
    <property type="match status" value="1"/>
</dbReference>
<sequence>MNAVIFCGIPASGKSSFYENRFLQTHIEICLDKLLTRTREEQLFRSCIDAKRSFVIDNLNITAADRMRYIRPAKASGFKVIGYFFESTVQDSLKRNRLREGRKRIPDKAIHVIARKLEFPSLVEGYDELWFVKLNGRGSFTVGALNERYF</sequence>
<dbReference type="GO" id="GO:0006281">
    <property type="term" value="P:DNA repair"/>
    <property type="evidence" value="ECO:0007669"/>
    <property type="project" value="TreeGrafter"/>
</dbReference>
<reference evidence="1 2" key="1">
    <citation type="submission" date="2019-04" db="EMBL/GenBank/DDBJ databases">
        <title>Geobacter ruber sp. nov., ferric-reducing bacteria isolated from paddy soil.</title>
        <authorList>
            <person name="Xu Z."/>
            <person name="Masuda Y."/>
            <person name="Itoh H."/>
            <person name="Senoo K."/>
        </authorList>
    </citation>
    <scope>NUCLEOTIDE SEQUENCE [LARGE SCALE GENOMIC DNA]</scope>
    <source>
        <strain evidence="1 2">Red88</strain>
    </source>
</reference>
<dbReference type="OrthoDB" id="8564590at2"/>
<organism evidence="1 2">
    <name type="scientific">Oryzomonas rubra</name>
    <dbReference type="NCBI Taxonomy" id="2509454"/>
    <lineage>
        <taxon>Bacteria</taxon>
        <taxon>Pseudomonadati</taxon>
        <taxon>Thermodesulfobacteriota</taxon>
        <taxon>Desulfuromonadia</taxon>
        <taxon>Geobacterales</taxon>
        <taxon>Geobacteraceae</taxon>
        <taxon>Oryzomonas</taxon>
    </lineage>
</organism>
<proteinExistence type="predicted"/>
<name>A0A5A9XP60_9BACT</name>
<evidence type="ECO:0000313" key="1">
    <source>
        <dbReference type="EMBL" id="KAA0894345.1"/>
    </source>
</evidence>
<accession>A0A5A9XP60</accession>
<dbReference type="AlphaFoldDB" id="A0A5A9XP60"/>
<dbReference type="PANTHER" id="PTHR12083">
    <property type="entry name" value="BIFUNCTIONAL POLYNUCLEOTIDE PHOSPHATASE/KINASE"/>
    <property type="match status" value="1"/>
</dbReference>
<dbReference type="EMBL" id="SRSD01000002">
    <property type="protein sequence ID" value="KAA0894345.1"/>
    <property type="molecule type" value="Genomic_DNA"/>
</dbReference>
<keyword evidence="2" id="KW-1185">Reference proteome</keyword>
<dbReference type="InterPro" id="IPR027417">
    <property type="entry name" value="P-loop_NTPase"/>
</dbReference>
<keyword evidence="1" id="KW-0067">ATP-binding</keyword>
<protein>
    <submittedName>
        <fullName evidence="1">ATP-binding protein</fullName>
    </submittedName>
</protein>
<comment type="caution">
    <text evidence="1">The sequence shown here is derived from an EMBL/GenBank/DDBJ whole genome shotgun (WGS) entry which is preliminary data.</text>
</comment>
<dbReference type="Proteomes" id="UP000324298">
    <property type="component" value="Unassembled WGS sequence"/>
</dbReference>
<keyword evidence="1" id="KW-0547">Nucleotide-binding</keyword>
<evidence type="ECO:0000313" key="2">
    <source>
        <dbReference type="Proteomes" id="UP000324298"/>
    </source>
</evidence>
<dbReference type="PANTHER" id="PTHR12083:SF9">
    <property type="entry name" value="BIFUNCTIONAL POLYNUCLEOTIDE PHOSPHATASE_KINASE"/>
    <property type="match status" value="1"/>
</dbReference>